<dbReference type="OrthoDB" id="9788394at2"/>
<evidence type="ECO:0000313" key="5">
    <source>
        <dbReference type="EMBL" id="STZ14215.1"/>
    </source>
</evidence>
<dbReference type="EMBL" id="MUXU01000025">
    <property type="protein sequence ID" value="OOR91089.1"/>
    <property type="molecule type" value="Genomic_DNA"/>
</dbReference>
<dbReference type="Gene3D" id="3.90.550.10">
    <property type="entry name" value="Spore Coat Polysaccharide Biosynthesis Protein SpsA, Chain A"/>
    <property type="match status" value="1"/>
</dbReference>
<organism evidence="4 6">
    <name type="scientific">Moraxella caviae</name>
    <dbReference type="NCBI Taxonomy" id="34060"/>
    <lineage>
        <taxon>Bacteria</taxon>
        <taxon>Pseudomonadati</taxon>
        <taxon>Pseudomonadota</taxon>
        <taxon>Gammaproteobacteria</taxon>
        <taxon>Moraxellales</taxon>
        <taxon>Moraxellaceae</taxon>
        <taxon>Moraxella</taxon>
    </lineage>
</organism>
<keyword evidence="1" id="KW-0808">Transferase</keyword>
<evidence type="ECO:0000256" key="2">
    <source>
        <dbReference type="ARBA" id="ARBA00022842"/>
    </source>
</evidence>
<feature type="domain" description="MobA-like NTP transferase" evidence="3">
    <location>
        <begin position="7"/>
        <end position="180"/>
    </location>
</feature>
<dbReference type="PANTHER" id="PTHR19136">
    <property type="entry name" value="MOLYBDENUM COFACTOR GUANYLYLTRANSFERASE"/>
    <property type="match status" value="1"/>
</dbReference>
<accession>A0A1T0A680</accession>
<keyword evidence="2" id="KW-0460">Magnesium</keyword>
<dbReference type="Pfam" id="PF12804">
    <property type="entry name" value="NTP_transf_3"/>
    <property type="match status" value="1"/>
</dbReference>
<dbReference type="GO" id="GO:0016779">
    <property type="term" value="F:nucleotidyltransferase activity"/>
    <property type="evidence" value="ECO:0007669"/>
    <property type="project" value="TreeGrafter"/>
</dbReference>
<dbReference type="AlphaFoldDB" id="A0A1T0A680"/>
<evidence type="ECO:0000259" key="3">
    <source>
        <dbReference type="Pfam" id="PF12804"/>
    </source>
</evidence>
<keyword evidence="6" id="KW-1185">Reference proteome</keyword>
<sequence>MTIAAILIIAGGHSRRMGQPKALLTLPSGKTLLSHHVDCAKRLNLPILVGDNDKFAHALIRENDKNCDDCANNVAFIKDYIKDAGALSCLLGAMNHYAQLSKQVPDGYILAVSCDSLIDIDKLYVRFERAICSQTNQDVYYLFDTIADKDYPLLGAYRLSLMSELQAYLAQGERAVMKFLKDKRCQKILMPKAWVSCANFNTPQEFAQALQDFALIEQDNQK</sequence>
<name>A0A1T0A680_9GAMM</name>
<evidence type="ECO:0000313" key="4">
    <source>
        <dbReference type="EMBL" id="OOR91089.1"/>
    </source>
</evidence>
<gene>
    <name evidence="4" type="ORF">B0181_03940</name>
    <name evidence="5" type="ORF">NCTC10293_01807</name>
</gene>
<dbReference type="Proteomes" id="UP000255279">
    <property type="component" value="Unassembled WGS sequence"/>
</dbReference>
<dbReference type="RefSeq" id="WP_078276182.1">
    <property type="nucleotide sequence ID" value="NZ_CAACXO010000070.1"/>
</dbReference>
<dbReference type="STRING" id="34060.B0181_03940"/>
<dbReference type="InterPro" id="IPR025877">
    <property type="entry name" value="MobA-like_NTP_Trfase"/>
</dbReference>
<dbReference type="SUPFAM" id="SSF53448">
    <property type="entry name" value="Nucleotide-diphospho-sugar transferases"/>
    <property type="match status" value="1"/>
</dbReference>
<evidence type="ECO:0000313" key="7">
    <source>
        <dbReference type="Proteomes" id="UP000255279"/>
    </source>
</evidence>
<protein>
    <submittedName>
        <fullName evidence="5">Putative bifunctional molybdopterin-guanine dinucleotide biosynthesis protein MobA/MobB</fullName>
    </submittedName>
</protein>
<dbReference type="Proteomes" id="UP000190435">
    <property type="component" value="Unassembled WGS sequence"/>
</dbReference>
<dbReference type="PANTHER" id="PTHR19136:SF81">
    <property type="entry name" value="MOLYBDENUM COFACTOR GUANYLYLTRANSFERASE"/>
    <property type="match status" value="1"/>
</dbReference>
<reference evidence="5 7" key="2">
    <citation type="submission" date="2018-06" db="EMBL/GenBank/DDBJ databases">
        <authorList>
            <consortium name="Pathogen Informatics"/>
            <person name="Doyle S."/>
        </authorList>
    </citation>
    <scope>NUCLEOTIDE SEQUENCE [LARGE SCALE GENOMIC DNA]</scope>
    <source>
        <strain evidence="5 7">NCTC10293</strain>
    </source>
</reference>
<proteinExistence type="predicted"/>
<evidence type="ECO:0000256" key="1">
    <source>
        <dbReference type="ARBA" id="ARBA00022679"/>
    </source>
</evidence>
<dbReference type="InterPro" id="IPR029044">
    <property type="entry name" value="Nucleotide-diphossugar_trans"/>
</dbReference>
<evidence type="ECO:0000313" key="6">
    <source>
        <dbReference type="Proteomes" id="UP000190435"/>
    </source>
</evidence>
<dbReference type="EMBL" id="UGQE01000004">
    <property type="protein sequence ID" value="STZ14215.1"/>
    <property type="molecule type" value="Genomic_DNA"/>
</dbReference>
<reference evidence="4 6" key="1">
    <citation type="submission" date="2017-02" db="EMBL/GenBank/DDBJ databases">
        <title>Draft genome sequence of Moraxella caviae CCUG 355 type strain.</title>
        <authorList>
            <person name="Engstrom-Jakobsson H."/>
            <person name="Salva-Serra F."/>
            <person name="Thorell K."/>
            <person name="Gonzales-Siles L."/>
            <person name="Karlsson R."/>
            <person name="Boulund F."/>
            <person name="Engstrand L."/>
            <person name="Moore E."/>
        </authorList>
    </citation>
    <scope>NUCLEOTIDE SEQUENCE [LARGE SCALE GENOMIC DNA]</scope>
    <source>
        <strain evidence="4 6">CCUG 355</strain>
    </source>
</reference>